<protein>
    <submittedName>
        <fullName evidence="1">Uncharacterized protein</fullName>
    </submittedName>
</protein>
<dbReference type="PANTHER" id="PTHR31366">
    <property type="entry name" value="UPF0739 PROTEIN C1ORF74"/>
    <property type="match status" value="1"/>
</dbReference>
<reference evidence="1 2" key="1">
    <citation type="submission" date="2024-09" db="EMBL/GenBank/DDBJ databases">
        <title>Genome sequencing and assembly of Phytophthora oleae, isolate VK10A, causative agent of rot of olive drupes.</title>
        <authorList>
            <person name="Conti Taguali S."/>
            <person name="Riolo M."/>
            <person name="La Spada F."/>
            <person name="Cacciola S.O."/>
            <person name="Dionisio G."/>
        </authorList>
    </citation>
    <scope>NUCLEOTIDE SEQUENCE [LARGE SCALE GENOMIC DNA]</scope>
    <source>
        <strain evidence="1 2">VK10A</strain>
    </source>
</reference>
<dbReference type="AlphaFoldDB" id="A0ABD3FT68"/>
<comment type="caution">
    <text evidence="1">The sequence shown here is derived from an EMBL/GenBank/DDBJ whole genome shotgun (WGS) entry which is preliminary data.</text>
</comment>
<accession>A0ABD3FT68</accession>
<name>A0ABD3FT68_9STRA</name>
<evidence type="ECO:0000313" key="1">
    <source>
        <dbReference type="EMBL" id="KAL3669142.1"/>
    </source>
</evidence>
<evidence type="ECO:0000313" key="2">
    <source>
        <dbReference type="Proteomes" id="UP001632037"/>
    </source>
</evidence>
<proteinExistence type="predicted"/>
<dbReference type="InterPro" id="IPR027850">
    <property type="entry name" value="DUF4504"/>
</dbReference>
<dbReference type="PANTHER" id="PTHR31366:SF2">
    <property type="entry name" value="UPF0739 PROTEIN C1ORF74"/>
    <property type="match status" value="1"/>
</dbReference>
<keyword evidence="2" id="KW-1185">Reference proteome</keyword>
<dbReference type="Proteomes" id="UP001632037">
    <property type="component" value="Unassembled WGS sequence"/>
</dbReference>
<dbReference type="Pfam" id="PF14953">
    <property type="entry name" value="DUF4504"/>
    <property type="match status" value="1"/>
</dbReference>
<sequence length="334" mass="37545">MSVYPSDSKALGVLLGCQRKLRAFLTVSEQCCLSRVSWWLYHSAGAQTTAHGQLRTADEEVQRLHARLTRGGRSRTKVKLSVAQVRVLLNDLQLVATGIRPSCLVDCCALTKEQVTLLLDFESHWTHIRAVMLEGDVFFVNVEAFIREKMTFGLYYQMYVDVSANLATPQLLSDVTRLQTLSTWTITTCKSLLSAPQVLKLKRPPLLNATALAGILLCYPCTYDILVDTEGATDDWSEQENCLAMCPLYLLQTVAIRSQLELPLQDFSVPQNLLHKRRCFNDGEAAHDIDSLPLLNHLRTLCRLQVQKAIDRSSLDDIQVQVRVSCRTLPRVAL</sequence>
<dbReference type="EMBL" id="JBIMZQ010000009">
    <property type="protein sequence ID" value="KAL3669142.1"/>
    <property type="molecule type" value="Genomic_DNA"/>
</dbReference>
<organism evidence="1 2">
    <name type="scientific">Phytophthora oleae</name>
    <dbReference type="NCBI Taxonomy" id="2107226"/>
    <lineage>
        <taxon>Eukaryota</taxon>
        <taxon>Sar</taxon>
        <taxon>Stramenopiles</taxon>
        <taxon>Oomycota</taxon>
        <taxon>Peronosporomycetes</taxon>
        <taxon>Peronosporales</taxon>
        <taxon>Peronosporaceae</taxon>
        <taxon>Phytophthora</taxon>
    </lineage>
</organism>
<gene>
    <name evidence="1" type="ORF">V7S43_005526</name>
</gene>